<name>A0AAV9WWD4_9PEZI</name>
<keyword evidence="7" id="KW-0788">Thiol protease</keyword>
<dbReference type="InterPro" id="IPR028889">
    <property type="entry name" value="USP"/>
</dbReference>
<evidence type="ECO:0000256" key="3">
    <source>
        <dbReference type="ARBA" id="ARBA00012759"/>
    </source>
</evidence>
<evidence type="ECO:0000256" key="4">
    <source>
        <dbReference type="ARBA" id="ARBA00022670"/>
    </source>
</evidence>
<dbReference type="PROSITE" id="PS50235">
    <property type="entry name" value="USP_3"/>
    <property type="match status" value="1"/>
</dbReference>
<feature type="compositionally biased region" description="Low complexity" evidence="8">
    <location>
        <begin position="46"/>
        <end position="58"/>
    </location>
</feature>
<dbReference type="EMBL" id="JAVHJO010000014">
    <property type="protein sequence ID" value="KAK6528631.1"/>
    <property type="molecule type" value="Genomic_DNA"/>
</dbReference>
<dbReference type="GO" id="GO:0016579">
    <property type="term" value="P:protein deubiquitination"/>
    <property type="evidence" value="ECO:0007669"/>
    <property type="project" value="InterPro"/>
</dbReference>
<comment type="similarity">
    <text evidence="2">Belongs to the peptidase C19 family.</text>
</comment>
<dbReference type="InterPro" id="IPR038765">
    <property type="entry name" value="Papain-like_cys_pep_sf"/>
</dbReference>
<dbReference type="GO" id="GO:0005634">
    <property type="term" value="C:nucleus"/>
    <property type="evidence" value="ECO:0007669"/>
    <property type="project" value="TreeGrafter"/>
</dbReference>
<keyword evidence="11" id="KW-1185">Reference proteome</keyword>
<proteinExistence type="inferred from homology"/>
<evidence type="ECO:0000256" key="8">
    <source>
        <dbReference type="SAM" id="MobiDB-lite"/>
    </source>
</evidence>
<dbReference type="PANTHER" id="PTHR24006:SF758">
    <property type="entry name" value="UBIQUITIN CARBOXYL-TERMINAL HYDROLASE 36"/>
    <property type="match status" value="1"/>
</dbReference>
<feature type="region of interest" description="Disordered" evidence="8">
    <location>
        <begin position="38"/>
        <end position="69"/>
    </location>
</feature>
<evidence type="ECO:0000313" key="11">
    <source>
        <dbReference type="Proteomes" id="UP001365542"/>
    </source>
</evidence>
<dbReference type="InterPro" id="IPR001394">
    <property type="entry name" value="Peptidase_C19_UCH"/>
</dbReference>
<organism evidence="10 11">
    <name type="scientific">Orbilia ellipsospora</name>
    <dbReference type="NCBI Taxonomy" id="2528407"/>
    <lineage>
        <taxon>Eukaryota</taxon>
        <taxon>Fungi</taxon>
        <taxon>Dikarya</taxon>
        <taxon>Ascomycota</taxon>
        <taxon>Pezizomycotina</taxon>
        <taxon>Orbiliomycetes</taxon>
        <taxon>Orbiliales</taxon>
        <taxon>Orbiliaceae</taxon>
        <taxon>Orbilia</taxon>
    </lineage>
</organism>
<keyword evidence="5" id="KW-0833">Ubl conjugation pathway</keyword>
<evidence type="ECO:0000256" key="7">
    <source>
        <dbReference type="ARBA" id="ARBA00022807"/>
    </source>
</evidence>
<reference evidence="10 11" key="1">
    <citation type="submission" date="2019-10" db="EMBL/GenBank/DDBJ databases">
        <authorList>
            <person name="Palmer J.M."/>
        </authorList>
    </citation>
    <scope>NUCLEOTIDE SEQUENCE [LARGE SCALE GENOMIC DNA]</scope>
    <source>
        <strain evidence="10 11">TWF694</strain>
    </source>
</reference>
<dbReference type="EC" id="3.4.19.12" evidence="3"/>
<dbReference type="AlphaFoldDB" id="A0AAV9WWD4"/>
<gene>
    <name evidence="10" type="primary">USP36</name>
    <name evidence="10" type="ORF">TWF694_003890</name>
</gene>
<dbReference type="Pfam" id="PF00443">
    <property type="entry name" value="UCH"/>
    <property type="match status" value="1"/>
</dbReference>
<dbReference type="Gene3D" id="3.90.70.10">
    <property type="entry name" value="Cysteine proteinases"/>
    <property type="match status" value="1"/>
</dbReference>
<dbReference type="GO" id="GO:0006508">
    <property type="term" value="P:proteolysis"/>
    <property type="evidence" value="ECO:0007669"/>
    <property type="project" value="UniProtKB-KW"/>
</dbReference>
<dbReference type="Proteomes" id="UP001365542">
    <property type="component" value="Unassembled WGS sequence"/>
</dbReference>
<evidence type="ECO:0000256" key="6">
    <source>
        <dbReference type="ARBA" id="ARBA00022801"/>
    </source>
</evidence>
<evidence type="ECO:0000256" key="2">
    <source>
        <dbReference type="ARBA" id="ARBA00009085"/>
    </source>
</evidence>
<evidence type="ECO:0000259" key="9">
    <source>
        <dbReference type="PROSITE" id="PS50235"/>
    </source>
</evidence>
<keyword evidence="4" id="KW-0645">Protease</keyword>
<accession>A0AAV9WWD4</accession>
<keyword evidence="6 10" id="KW-0378">Hydrolase</keyword>
<evidence type="ECO:0000313" key="10">
    <source>
        <dbReference type="EMBL" id="KAK6528631.1"/>
    </source>
</evidence>
<evidence type="ECO:0000256" key="5">
    <source>
        <dbReference type="ARBA" id="ARBA00022786"/>
    </source>
</evidence>
<dbReference type="PANTHER" id="PTHR24006">
    <property type="entry name" value="UBIQUITIN CARBOXYL-TERMINAL HYDROLASE"/>
    <property type="match status" value="1"/>
</dbReference>
<protein>
    <recommendedName>
        <fullName evidence="3">ubiquitinyl hydrolase 1</fullName>
        <ecNumber evidence="3">3.4.19.12</ecNumber>
    </recommendedName>
</protein>
<dbReference type="SUPFAM" id="SSF54001">
    <property type="entry name" value="Cysteine proteinases"/>
    <property type="match status" value="1"/>
</dbReference>
<dbReference type="GO" id="GO:0004843">
    <property type="term" value="F:cysteine-type deubiquitinase activity"/>
    <property type="evidence" value="ECO:0007669"/>
    <property type="project" value="UniProtKB-EC"/>
</dbReference>
<dbReference type="GO" id="GO:0005829">
    <property type="term" value="C:cytosol"/>
    <property type="evidence" value="ECO:0007669"/>
    <property type="project" value="TreeGrafter"/>
</dbReference>
<feature type="domain" description="USP" evidence="9">
    <location>
        <begin position="146"/>
        <end position="451"/>
    </location>
</feature>
<comment type="caution">
    <text evidence="10">The sequence shown here is derived from an EMBL/GenBank/DDBJ whole genome shotgun (WGS) entry which is preliminary data.</text>
</comment>
<dbReference type="InterPro" id="IPR050164">
    <property type="entry name" value="Peptidase_C19"/>
</dbReference>
<comment type="catalytic activity">
    <reaction evidence="1">
        <text>Thiol-dependent hydrolysis of ester, thioester, amide, peptide and isopeptide bonds formed by the C-terminal Gly of ubiquitin (a 76-residue protein attached to proteins as an intracellular targeting signal).</text>
        <dbReference type="EC" id="3.4.19.12"/>
    </reaction>
</comment>
<dbReference type="CDD" id="cd02257">
    <property type="entry name" value="Peptidase_C19"/>
    <property type="match status" value="1"/>
</dbReference>
<evidence type="ECO:0000256" key="1">
    <source>
        <dbReference type="ARBA" id="ARBA00000707"/>
    </source>
</evidence>
<sequence length="453" mass="51580">MSLCALLAQPIPFVRESSSSNLTSEPIPDKYKLYPTSTTPGALQESNSTITSSSSPNILANASPRERYDHSQLQVNKRKRTVAEAESSKLNFPLLKKTKLEGNHIFQASPNTIQQIQEAPNPLETCLSVSYSEKAHDKASSLVRGRGYLNRSGTHCYRNASLQALGSVLEFRALVLNHNCGNPKQCACCYLRIVFREHYQIHGTRLSPHEPVQLRFIAHFIGGPFARTKFPRQEDAHEYIALLLDRISAQRNRATPANGKNHIGRMFTSSKITRIICANPTCKSVLNVRSMDDTLIMLNMPKFTRKRQELSLEDCLQHYTKSEYVADYRCEECGRLGIEKKLIFETPPQVALIALSRFKFGWSEGRAKDRRSVTYPESLAWSSYTQNHSGKSRLMAIICHESSNLDSGHYYAIVRCGLNIWLKYDDEQVVRVKNPLKTLEQKWYMLLYERQVD</sequence>